<dbReference type="EMBL" id="DRKP01000115">
    <property type="protein sequence ID" value="HEB96770.1"/>
    <property type="molecule type" value="Genomic_DNA"/>
</dbReference>
<dbReference type="Gene3D" id="3.40.30.10">
    <property type="entry name" value="Glutaredoxin"/>
    <property type="match status" value="1"/>
</dbReference>
<sequence length="89" mass="9878">MAIAIEVFSAPGCGKCGQAKQVLKKLVDALDDGRLRWREVNILEEMDYAVELGVLSTPAIAIDRQLVFTGLPSERQLQAELQRRLAEQP</sequence>
<dbReference type="SUPFAM" id="SSF52833">
    <property type="entry name" value="Thioredoxin-like"/>
    <property type="match status" value="1"/>
</dbReference>
<proteinExistence type="predicted"/>
<dbReference type="AlphaFoldDB" id="A0A831W9C4"/>
<dbReference type="InterPro" id="IPR036249">
    <property type="entry name" value="Thioredoxin-like_sf"/>
</dbReference>
<gene>
    <name evidence="2" type="ORF">ENI96_10120</name>
</gene>
<dbReference type="Pfam" id="PF13192">
    <property type="entry name" value="Thioredoxin_3"/>
    <property type="match status" value="1"/>
</dbReference>
<comment type="caution">
    <text evidence="2">The sequence shown here is derived from an EMBL/GenBank/DDBJ whole genome shotgun (WGS) entry which is preliminary data.</text>
</comment>
<dbReference type="InterPro" id="IPR012336">
    <property type="entry name" value="Thioredoxin-like_fold"/>
</dbReference>
<feature type="domain" description="Thioredoxin-like fold" evidence="1">
    <location>
        <begin position="4"/>
        <end position="79"/>
    </location>
</feature>
<evidence type="ECO:0000313" key="2">
    <source>
        <dbReference type="EMBL" id="HEB96770.1"/>
    </source>
</evidence>
<dbReference type="Proteomes" id="UP000886251">
    <property type="component" value="Unassembled WGS sequence"/>
</dbReference>
<reference evidence="2" key="1">
    <citation type="journal article" date="2020" name="mSystems">
        <title>Genome- and Community-Level Interaction Insights into Carbon Utilization and Element Cycling Functions of Hydrothermarchaeota in Hydrothermal Sediment.</title>
        <authorList>
            <person name="Zhou Z."/>
            <person name="Liu Y."/>
            <person name="Xu W."/>
            <person name="Pan J."/>
            <person name="Luo Z.H."/>
            <person name="Li M."/>
        </authorList>
    </citation>
    <scope>NUCLEOTIDE SEQUENCE [LARGE SCALE GENOMIC DNA]</scope>
    <source>
        <strain evidence="2">HyVt-443</strain>
    </source>
</reference>
<accession>A0A831W9C4</accession>
<name>A0A831W9C4_9GAMM</name>
<dbReference type="PROSITE" id="PS51354">
    <property type="entry name" value="GLUTAREDOXIN_2"/>
    <property type="match status" value="1"/>
</dbReference>
<evidence type="ECO:0000259" key="1">
    <source>
        <dbReference type="Pfam" id="PF13192"/>
    </source>
</evidence>
<organism evidence="2">
    <name type="scientific">Sedimenticola thiotaurini</name>
    <dbReference type="NCBI Taxonomy" id="1543721"/>
    <lineage>
        <taxon>Bacteria</taxon>
        <taxon>Pseudomonadati</taxon>
        <taxon>Pseudomonadota</taxon>
        <taxon>Gammaproteobacteria</taxon>
        <taxon>Chromatiales</taxon>
        <taxon>Sedimenticolaceae</taxon>
        <taxon>Sedimenticola</taxon>
    </lineage>
</organism>
<protein>
    <submittedName>
        <fullName evidence="2">Thioredoxin family protein</fullName>
    </submittedName>
</protein>